<keyword evidence="5" id="KW-0413">Isomerase</keyword>
<dbReference type="InterPro" id="IPR014016">
    <property type="entry name" value="UvrD-like_ATP-bd"/>
</dbReference>
<evidence type="ECO:0000256" key="8">
    <source>
        <dbReference type="ARBA" id="ARBA00048988"/>
    </source>
</evidence>
<sequence>MATLGIHKDFLLEFAKLEKPVQKRVHEVFDKFREHRHAGLHLEKLEKSRDPRIRTIRINQFMRGVVLAPEVGDSFLLLKVMPHDDAIAWAVKHRATVNSATHGIELRDDVALERATAGIDALPGDRSGATDGTERLFRGVADKDLVRLGIDADLLPLVRHLGTEAHLDALHKVLPEQQYDVLAGLAAGMTPEDVWREVVAVQLEQRSAPPREVREPRIEPSASPVEQDEFSAAMARSQGRIALVSGPDELTDILSRPFDAWRIFLHPSQRKLAYRSSYTGPARVTGGPGTGKTVVALHRALHLAQQLPADAPDESILLTTFTRDLAADLRSNLELLIPEPALRAKIRVVNVDALANQIVREDRGAPLALVAAQKEILTRWSRAAQRLEIDFTDSFLDQEWRHVILAQDLRSPETYLKASRSGRGAALSPLKRAQVWRAVEAFTQELRRADEWTFLQVCAEAARILQDRGGDRPFRHVVIDEAQDLHPAQWRVLRALVAPGPDDLFIAGDTHQRIYGNRVSLRGLGISVAGRSTRLRINYRTTKEILTWSTRLLADASVDDMDGGQDSLVGYRSAYRGARPELGGAATKPEEIAGLVTRISEWIGTGIAPHEIGVAVRYVQLGKDIARALEQAGIPSLVLGTSAAAGDGVRIGTMHRMKGLEFRCVAVAGVSDTVVPMQSALTPEEVDPQQHREDLMGELSLLFVACTRARDALRVSWHGIPSPFLPERVTA</sequence>
<dbReference type="Gene3D" id="3.40.50.300">
    <property type="entry name" value="P-loop containing nucleotide triphosphate hydrolases"/>
    <property type="match status" value="2"/>
</dbReference>
<evidence type="ECO:0000256" key="3">
    <source>
        <dbReference type="ARBA" id="ARBA00022806"/>
    </source>
</evidence>
<evidence type="ECO:0000313" key="11">
    <source>
        <dbReference type="EMBL" id="UZX21179.1"/>
    </source>
</evidence>
<proteinExistence type="predicted"/>
<dbReference type="Proteomes" id="UP001164506">
    <property type="component" value="Chromosome"/>
</dbReference>
<evidence type="ECO:0000256" key="5">
    <source>
        <dbReference type="ARBA" id="ARBA00023235"/>
    </source>
</evidence>
<keyword evidence="4 9" id="KW-0067">ATP-binding</keyword>
<dbReference type="Pfam" id="PF13361">
    <property type="entry name" value="UvrD_C"/>
    <property type="match status" value="1"/>
</dbReference>
<dbReference type="EMBL" id="CP084204">
    <property type="protein sequence ID" value="UZX21179.1"/>
    <property type="molecule type" value="Genomic_DNA"/>
</dbReference>
<evidence type="ECO:0000256" key="1">
    <source>
        <dbReference type="ARBA" id="ARBA00022741"/>
    </source>
</evidence>
<dbReference type="Pfam" id="PF00580">
    <property type="entry name" value="UvrD-helicase"/>
    <property type="match status" value="1"/>
</dbReference>
<evidence type="ECO:0000256" key="7">
    <source>
        <dbReference type="ARBA" id="ARBA00034808"/>
    </source>
</evidence>
<comment type="catalytic activity">
    <reaction evidence="8">
        <text>ATP + H2O = ADP + phosphate + H(+)</text>
        <dbReference type="Rhea" id="RHEA:13065"/>
        <dbReference type="ChEBI" id="CHEBI:15377"/>
        <dbReference type="ChEBI" id="CHEBI:15378"/>
        <dbReference type="ChEBI" id="CHEBI:30616"/>
        <dbReference type="ChEBI" id="CHEBI:43474"/>
        <dbReference type="ChEBI" id="CHEBI:456216"/>
        <dbReference type="EC" id="5.6.2.4"/>
    </reaction>
</comment>
<organism evidence="11 12">
    <name type="scientific">Streptomyces tanashiensis</name>
    <dbReference type="NCBI Taxonomy" id="67367"/>
    <lineage>
        <taxon>Bacteria</taxon>
        <taxon>Bacillati</taxon>
        <taxon>Actinomycetota</taxon>
        <taxon>Actinomycetes</taxon>
        <taxon>Kitasatosporales</taxon>
        <taxon>Streptomycetaceae</taxon>
        <taxon>Streptomyces</taxon>
    </lineage>
</organism>
<dbReference type="GO" id="GO:0004386">
    <property type="term" value="F:helicase activity"/>
    <property type="evidence" value="ECO:0007669"/>
    <property type="project" value="UniProtKB-KW"/>
</dbReference>
<comment type="catalytic activity">
    <reaction evidence="6">
        <text>Couples ATP hydrolysis with the unwinding of duplex DNA by translocating in the 3'-5' direction.</text>
        <dbReference type="EC" id="5.6.2.4"/>
    </reaction>
</comment>
<evidence type="ECO:0000256" key="4">
    <source>
        <dbReference type="ARBA" id="ARBA00022840"/>
    </source>
</evidence>
<evidence type="ECO:0000313" key="12">
    <source>
        <dbReference type="Proteomes" id="UP001164506"/>
    </source>
</evidence>
<evidence type="ECO:0000256" key="2">
    <source>
        <dbReference type="ARBA" id="ARBA00022801"/>
    </source>
</evidence>
<reference evidence="11" key="1">
    <citation type="submission" date="2021-09" db="EMBL/GenBank/DDBJ databases">
        <title>Complete genome sequence and metabolic characterization of Streptomyces tanashiensis DSM 731 the producer of antibacterial Kalafungin and diverse secondary metabolites.</title>
        <authorList>
            <person name="Abbasi M.N."/>
            <person name="Anwar M.N."/>
            <person name="Alam K."/>
            <person name="Shoaib M."/>
            <person name="Lin Z."/>
            <person name="Hayat M."/>
            <person name="Ali M.I."/>
            <person name="Malik H.M.T."/>
            <person name="Ahmed I."/>
            <person name="Li A."/>
            <person name="Hailong Wang H."/>
            <person name="Zhang Y."/>
        </authorList>
    </citation>
    <scope>NUCLEOTIDE SEQUENCE</scope>
    <source>
        <strain evidence="11">Kala</strain>
    </source>
</reference>
<keyword evidence="3 9" id="KW-0347">Helicase</keyword>
<name>A0ABY6QXG1_9ACTN</name>
<dbReference type="InterPro" id="IPR014017">
    <property type="entry name" value="DNA_helicase_UvrD-like_C"/>
</dbReference>
<accession>A0ABY6QXG1</accession>
<gene>
    <name evidence="11" type="ORF">LDH80_10790</name>
</gene>
<feature type="binding site" evidence="9">
    <location>
        <begin position="286"/>
        <end position="293"/>
    </location>
    <ligand>
        <name>ATP</name>
        <dbReference type="ChEBI" id="CHEBI:30616"/>
    </ligand>
</feature>
<evidence type="ECO:0000259" key="10">
    <source>
        <dbReference type="PROSITE" id="PS51198"/>
    </source>
</evidence>
<dbReference type="PANTHER" id="PTHR11070">
    <property type="entry name" value="UVRD / RECB / PCRA DNA HELICASE FAMILY MEMBER"/>
    <property type="match status" value="1"/>
</dbReference>
<evidence type="ECO:0000256" key="6">
    <source>
        <dbReference type="ARBA" id="ARBA00034617"/>
    </source>
</evidence>
<feature type="domain" description="UvrD-like helicase ATP-binding" evidence="10">
    <location>
        <begin position="265"/>
        <end position="542"/>
    </location>
</feature>
<dbReference type="GeneID" id="95599931"/>
<dbReference type="SUPFAM" id="SSF52540">
    <property type="entry name" value="P-loop containing nucleoside triphosphate hydrolases"/>
    <property type="match status" value="1"/>
</dbReference>
<evidence type="ECO:0000256" key="9">
    <source>
        <dbReference type="PROSITE-ProRule" id="PRU00560"/>
    </source>
</evidence>
<keyword evidence="12" id="KW-1185">Reference proteome</keyword>
<dbReference type="PANTHER" id="PTHR11070:SF45">
    <property type="entry name" value="DNA 3'-5' HELICASE"/>
    <property type="match status" value="1"/>
</dbReference>
<dbReference type="RefSeq" id="WP_267258615.1">
    <property type="nucleotide sequence ID" value="NZ_CP084204.1"/>
</dbReference>
<dbReference type="PROSITE" id="PS51198">
    <property type="entry name" value="UVRD_HELICASE_ATP_BIND"/>
    <property type="match status" value="1"/>
</dbReference>
<keyword evidence="1 9" id="KW-0547">Nucleotide-binding</keyword>
<protein>
    <recommendedName>
        <fullName evidence="7">DNA 3'-5' helicase</fullName>
        <ecNumber evidence="7">5.6.2.4</ecNumber>
    </recommendedName>
</protein>
<dbReference type="EC" id="5.6.2.4" evidence="7"/>
<dbReference type="InterPro" id="IPR000212">
    <property type="entry name" value="DNA_helicase_UvrD/REP"/>
</dbReference>
<keyword evidence="2 9" id="KW-0378">Hydrolase</keyword>
<dbReference type="InterPro" id="IPR027417">
    <property type="entry name" value="P-loop_NTPase"/>
</dbReference>